<dbReference type="SMART" id="SM00530">
    <property type="entry name" value="HTH_XRE"/>
    <property type="match status" value="1"/>
</dbReference>
<dbReference type="InterPro" id="IPR001387">
    <property type="entry name" value="Cro/C1-type_HTH"/>
</dbReference>
<dbReference type="CDD" id="cd00093">
    <property type="entry name" value="HTH_XRE"/>
    <property type="match status" value="1"/>
</dbReference>
<dbReference type="InterPro" id="IPR010982">
    <property type="entry name" value="Lambda_DNA-bd_dom_sf"/>
</dbReference>
<protein>
    <submittedName>
        <fullName evidence="3">Helix-turn-helix transcriptional regulator</fullName>
    </submittedName>
</protein>
<name>A0AAU8HTD4_9FIRM</name>
<proteinExistence type="predicted"/>
<reference evidence="3" key="2">
    <citation type="submission" date="2024-06" db="EMBL/GenBank/DDBJ databases">
        <authorList>
            <person name="Petrova K.O."/>
            <person name="Toshchakov S.V."/>
            <person name="Boltjanskaja Y.V."/>
            <person name="Kevbrin V.V."/>
        </authorList>
    </citation>
    <scope>NUCLEOTIDE SEQUENCE</scope>
    <source>
        <strain evidence="3">Z-710</strain>
    </source>
</reference>
<feature type="domain" description="HTH cro/C1-type" evidence="2">
    <location>
        <begin position="12"/>
        <end position="66"/>
    </location>
</feature>
<dbReference type="InterPro" id="IPR011990">
    <property type="entry name" value="TPR-like_helical_dom_sf"/>
</dbReference>
<dbReference type="PANTHER" id="PTHR37038:SF14">
    <property type="entry name" value="TRANSCRIPTIONAL ACTIVATOR"/>
    <property type="match status" value="1"/>
</dbReference>
<accession>A0AAU8HTD4</accession>
<dbReference type="Pfam" id="PF01381">
    <property type="entry name" value="HTH_3"/>
    <property type="match status" value="1"/>
</dbReference>
<dbReference type="PROSITE" id="PS50943">
    <property type="entry name" value="HTH_CROC1"/>
    <property type="match status" value="1"/>
</dbReference>
<organism evidence="3">
    <name type="scientific">Proteinivorax hydrogeniformans</name>
    <dbReference type="NCBI Taxonomy" id="1826727"/>
    <lineage>
        <taxon>Bacteria</taxon>
        <taxon>Bacillati</taxon>
        <taxon>Bacillota</taxon>
        <taxon>Clostridia</taxon>
        <taxon>Eubacteriales</taxon>
        <taxon>Proteinivoracaceae</taxon>
        <taxon>Proteinivorax</taxon>
    </lineage>
</organism>
<reference evidence="3" key="1">
    <citation type="journal article" date="2018" name="Antonie Van Leeuwenhoek">
        <title>Proteinivorax hydrogeniformans sp. nov., an anaerobic, haloalkaliphilic bacterium fermenting proteinaceous compounds with high hydrogen production.</title>
        <authorList>
            <person name="Boltyanskaya Y."/>
            <person name="Detkova E."/>
            <person name="Pimenov N."/>
            <person name="Kevbrin V."/>
        </authorList>
    </citation>
    <scope>NUCLEOTIDE SEQUENCE</scope>
    <source>
        <strain evidence="3">Z-710</strain>
    </source>
</reference>
<sequence length="304" mass="35972">MPYELFLFGEKVRELREQQLLTQCEISDLSGVNVETVKRLEQGKVTPKLKTLESLSPILKCDLNKLLTEFRVKDFPKYSQTKQRLELMFDRNDLDGLRLEMENLQRLLDNVKNDFSKKEITQLLLLAKGVLLYKKDKKYNKGLEALCDAMKVFTPSFVLKNYKLCHYSQLEIRILMNIGFVLHKLKRQQEYENLMKFCFEKVDETDSMYPQICHNLAGVYRRKEDYTKALHYSQLGIDYCIKTKNLQGISFLYFGKGVAQYYLGIEDYKEAFEKAVFFCKFFKESNLEKSMTENCYKYFGVKLQ</sequence>
<dbReference type="RefSeq" id="WP_353893039.1">
    <property type="nucleotide sequence ID" value="NZ_CP159485.1"/>
</dbReference>
<dbReference type="GO" id="GO:0003677">
    <property type="term" value="F:DNA binding"/>
    <property type="evidence" value="ECO:0007669"/>
    <property type="project" value="InterPro"/>
</dbReference>
<dbReference type="EMBL" id="CP159485">
    <property type="protein sequence ID" value="XCI28483.1"/>
    <property type="molecule type" value="Genomic_DNA"/>
</dbReference>
<dbReference type="InterPro" id="IPR053163">
    <property type="entry name" value="HTH-type_regulator_Rgg"/>
</dbReference>
<dbReference type="SUPFAM" id="SSF48452">
    <property type="entry name" value="TPR-like"/>
    <property type="match status" value="1"/>
</dbReference>
<feature type="coiled-coil region" evidence="1">
    <location>
        <begin position="87"/>
        <end position="121"/>
    </location>
</feature>
<evidence type="ECO:0000259" key="2">
    <source>
        <dbReference type="PROSITE" id="PS50943"/>
    </source>
</evidence>
<dbReference type="SUPFAM" id="SSF47413">
    <property type="entry name" value="lambda repressor-like DNA-binding domains"/>
    <property type="match status" value="1"/>
</dbReference>
<evidence type="ECO:0000256" key="1">
    <source>
        <dbReference type="SAM" id="Coils"/>
    </source>
</evidence>
<evidence type="ECO:0000313" key="3">
    <source>
        <dbReference type="EMBL" id="XCI28483.1"/>
    </source>
</evidence>
<dbReference type="AlphaFoldDB" id="A0AAU8HTD4"/>
<gene>
    <name evidence="3" type="ORF">PRVXH_002443</name>
</gene>
<dbReference type="Gene3D" id="1.25.40.10">
    <property type="entry name" value="Tetratricopeptide repeat domain"/>
    <property type="match status" value="1"/>
</dbReference>
<keyword evidence="1" id="KW-0175">Coiled coil</keyword>
<dbReference type="PANTHER" id="PTHR37038">
    <property type="entry name" value="TRANSCRIPTIONAL REGULATOR-RELATED"/>
    <property type="match status" value="1"/>
</dbReference>